<comment type="caution">
    <text evidence="1">The sequence shown here is derived from an EMBL/GenBank/DDBJ whole genome shotgun (WGS) entry which is preliminary data.</text>
</comment>
<sequence length="489" mass="55469">MVFETIFFDQIIDRTLFYSPKIEIKPAHLANGFFRAVCGKYADFQDQHEAINPKAYPEPHNLPAYLRDNQNQRVREMLYGLLSADAAVYRAPRLSSYTLSHVSHITSDNHDRRAGEWLLTILSQGPQPSPALEMLRELLMENDRQRSDELSTLTLPLASPNTDALKPFRPAMQGVPNSLRTDQDGEFVDPVIRAIRAGFDQLAAYDTATVRYGGKLDTLRRFAIWGCFSVYLHLANVGREQIDTRVPILFCMPGEHIPTLQQASIQSYRWVGRSIDIFFRKEIQRQVEQLRDEGQQGAWENDEDIERTIGAIESWKATSGRMRPKTRTDQDNLRDFRAFYKSYRSATASQAPHVAFANAAADLLDRVLSSSPDDVARNLGRRIGLLNVTSRRTLRRYAPQPDLLEVLVRASVPKDVQWTINRLADHWSTQYGILFGALGNENEQLATWGISAVDGAELRANADRVATLLEWSGYARRYADGVVLVTVKE</sequence>
<gene>
    <name evidence="1" type="ORF">SE17_03075</name>
</gene>
<name>A0A0P9DM31_9CHLR</name>
<evidence type="ECO:0000313" key="2">
    <source>
        <dbReference type="Proteomes" id="UP000050509"/>
    </source>
</evidence>
<dbReference type="EMBL" id="LJCR01000040">
    <property type="protein sequence ID" value="KPV54552.1"/>
    <property type="molecule type" value="Genomic_DNA"/>
</dbReference>
<organism evidence="1 2">
    <name type="scientific">Kouleothrix aurantiaca</name>
    <dbReference type="NCBI Taxonomy" id="186479"/>
    <lineage>
        <taxon>Bacteria</taxon>
        <taxon>Bacillati</taxon>
        <taxon>Chloroflexota</taxon>
        <taxon>Chloroflexia</taxon>
        <taxon>Chloroflexales</taxon>
        <taxon>Roseiflexineae</taxon>
        <taxon>Roseiflexaceae</taxon>
        <taxon>Kouleothrix</taxon>
    </lineage>
</organism>
<evidence type="ECO:0000313" key="1">
    <source>
        <dbReference type="EMBL" id="KPV54552.1"/>
    </source>
</evidence>
<keyword evidence="2" id="KW-1185">Reference proteome</keyword>
<dbReference type="Proteomes" id="UP000050509">
    <property type="component" value="Unassembled WGS sequence"/>
</dbReference>
<accession>A0A0P9DM31</accession>
<protein>
    <submittedName>
        <fullName evidence="1">Uncharacterized protein</fullName>
    </submittedName>
</protein>
<dbReference type="AlphaFoldDB" id="A0A0P9DM31"/>
<reference evidence="1 2" key="1">
    <citation type="submission" date="2015-09" db="EMBL/GenBank/DDBJ databases">
        <title>Draft genome sequence of Kouleothrix aurantiaca JCM 19913.</title>
        <authorList>
            <person name="Hemp J."/>
        </authorList>
    </citation>
    <scope>NUCLEOTIDE SEQUENCE [LARGE SCALE GENOMIC DNA]</scope>
    <source>
        <strain evidence="1 2">COM-B</strain>
    </source>
</reference>
<proteinExistence type="predicted"/>